<dbReference type="PANTHER" id="PTHR43248">
    <property type="entry name" value="2-SUCCINYL-6-HYDROXY-2,4-CYCLOHEXADIENE-1-CARBOXYLATE SYNTHASE"/>
    <property type="match status" value="1"/>
</dbReference>
<dbReference type="InterPro" id="IPR013595">
    <property type="entry name" value="Pept_S33_TAP-like_C"/>
</dbReference>
<reference evidence="6 7" key="1">
    <citation type="journal article" date="2019" name="ACS Chem. Biol.">
        <title>Identification and Mobilization of a Cryptic Antibiotic Biosynthesis Gene Locus from a Human-Pathogenic Nocardia Isolate.</title>
        <authorList>
            <person name="Herisse M."/>
            <person name="Ishida K."/>
            <person name="Porter J.L."/>
            <person name="Howden B."/>
            <person name="Hertweck C."/>
            <person name="Stinear T.P."/>
            <person name="Pidot S.J."/>
        </authorList>
    </citation>
    <scope>NUCLEOTIDE SEQUENCE [LARGE SCALE GENOMIC DNA]</scope>
    <source>
        <strain evidence="6 7">AUSMDU00012717</strain>
    </source>
</reference>
<keyword evidence="3 6" id="KW-0378">Hydrolase</keyword>
<feature type="domain" description="Peptidase S33 tripeptidyl aminopeptidase-like C-terminal" evidence="5">
    <location>
        <begin position="468"/>
        <end position="567"/>
    </location>
</feature>
<evidence type="ECO:0000256" key="3">
    <source>
        <dbReference type="ARBA" id="ARBA00022801"/>
    </source>
</evidence>
<dbReference type="AlphaFoldDB" id="A0A6G9YLN7"/>
<dbReference type="Proteomes" id="UP000503540">
    <property type="component" value="Chromosome"/>
</dbReference>
<dbReference type="Pfam" id="PF08386">
    <property type="entry name" value="Abhydrolase_4"/>
    <property type="match status" value="1"/>
</dbReference>
<evidence type="ECO:0000256" key="2">
    <source>
        <dbReference type="ARBA" id="ARBA00022729"/>
    </source>
</evidence>
<dbReference type="PANTHER" id="PTHR43248:SF29">
    <property type="entry name" value="TRIPEPTIDYL AMINOPEPTIDASE"/>
    <property type="match status" value="1"/>
</dbReference>
<feature type="domain" description="AB hydrolase-1" evidence="4">
    <location>
        <begin position="173"/>
        <end position="355"/>
    </location>
</feature>
<organism evidence="6 7">
    <name type="scientific">Nocardia arthritidis</name>
    <dbReference type="NCBI Taxonomy" id="228602"/>
    <lineage>
        <taxon>Bacteria</taxon>
        <taxon>Bacillati</taxon>
        <taxon>Actinomycetota</taxon>
        <taxon>Actinomycetes</taxon>
        <taxon>Mycobacteriales</taxon>
        <taxon>Nocardiaceae</taxon>
        <taxon>Nocardia</taxon>
    </lineage>
</organism>
<evidence type="ECO:0000256" key="1">
    <source>
        <dbReference type="ARBA" id="ARBA00010088"/>
    </source>
</evidence>
<dbReference type="GO" id="GO:0016787">
    <property type="term" value="F:hydrolase activity"/>
    <property type="evidence" value="ECO:0007669"/>
    <property type="project" value="UniProtKB-KW"/>
</dbReference>
<dbReference type="InterPro" id="IPR029058">
    <property type="entry name" value="AB_hydrolase_fold"/>
</dbReference>
<evidence type="ECO:0000313" key="7">
    <source>
        <dbReference type="Proteomes" id="UP000503540"/>
    </source>
</evidence>
<gene>
    <name evidence="6" type="ORF">F5544_29990</name>
</gene>
<evidence type="ECO:0000259" key="4">
    <source>
        <dbReference type="Pfam" id="PF00561"/>
    </source>
</evidence>
<keyword evidence="2" id="KW-0732">Signal</keyword>
<keyword evidence="7" id="KW-1185">Reference proteome</keyword>
<evidence type="ECO:0000313" key="6">
    <source>
        <dbReference type="EMBL" id="QIS13843.1"/>
    </source>
</evidence>
<dbReference type="InterPro" id="IPR000073">
    <property type="entry name" value="AB_hydrolase_1"/>
</dbReference>
<dbReference type="SUPFAM" id="SSF53474">
    <property type="entry name" value="alpha/beta-Hydrolases"/>
    <property type="match status" value="1"/>
</dbReference>
<dbReference type="InterPro" id="IPR051601">
    <property type="entry name" value="Serine_prot/Carboxylest_S33"/>
</dbReference>
<dbReference type="EMBL" id="CP046172">
    <property type="protein sequence ID" value="QIS13843.1"/>
    <property type="molecule type" value="Genomic_DNA"/>
</dbReference>
<accession>A0A6G9YLN7</accession>
<comment type="similarity">
    <text evidence="1">Belongs to the peptidase S33 family.</text>
</comment>
<evidence type="ECO:0000259" key="5">
    <source>
        <dbReference type="Pfam" id="PF08386"/>
    </source>
</evidence>
<sequence>MNVDCLPPQRICRTIDPWTRKTYEISGPVCRMLPGAGTKLSVPQILWSSPRTPAAARIREPVACAATGRVRTGETMPARWARRLTVGIAVLVGLASECPAMAAPEDASPARFYHQSLDWKPCGDPDLDAAHADCASVTVPLDYGRPQDRTISVALSRIPATDPARRRGFLLSNPGGPGGPGLKMMLNVGQTLSPDVRAQYDLIGMDPRGIGRSDKMNCALPLPTMMFSAGFDIFGYARDTALAAALAAACVAPDPEKARYITTRNTARDMDIVRSAFGDAKLNYFGASYGTYLGSVYTQLFPDHAGRIVLDSNVDPDRYWIGMFQDMGPINEAGLDDWAGWAARHDDEYHFGTTASAVRAFVEEMIHRAAAHPVIGSGYLIDEHTVPLMVLALLTNPRANPDLAAVVRLISDGVSGLPIDMDQLKAKITAAVPLETAGMAAVLCGDRAAPRDPAWYYANIERTRATEPVFGAFANNITACAYWPDPVEPPTEVHNAVPVLMLQAERDTRTAYAEGLALHRDLTASRLITLSDTRIHGTFRPVLSPCLIAAVNHYFAEGVLPDTDITCQPDPNYAPA</sequence>
<dbReference type="KEGG" id="nah:F5544_29990"/>
<dbReference type="Gene3D" id="3.40.50.1820">
    <property type="entry name" value="alpha/beta hydrolase"/>
    <property type="match status" value="1"/>
</dbReference>
<name>A0A6G9YLN7_9NOCA</name>
<proteinExistence type="inferred from homology"/>
<protein>
    <submittedName>
        <fullName evidence="6">Alpha/beta fold hydrolase</fullName>
    </submittedName>
</protein>
<dbReference type="Pfam" id="PF00561">
    <property type="entry name" value="Abhydrolase_1"/>
    <property type="match status" value="1"/>
</dbReference>